<proteinExistence type="predicted"/>
<evidence type="ECO:0000313" key="2">
    <source>
        <dbReference type="Proteomes" id="UP000030518"/>
    </source>
</evidence>
<evidence type="ECO:0000313" key="1">
    <source>
        <dbReference type="EMBL" id="KGQ20384.1"/>
    </source>
</evidence>
<reference evidence="1 2" key="1">
    <citation type="submission" date="2014-09" db="EMBL/GenBank/DDBJ databases">
        <title>Genome sequences of Lysobacter dokdonensis DS-58.</title>
        <authorList>
            <person name="Kim J.F."/>
            <person name="Kwak M.-J."/>
        </authorList>
    </citation>
    <scope>NUCLEOTIDE SEQUENCE [LARGE SCALE GENOMIC DNA]</scope>
    <source>
        <strain evidence="1 2">DS-58</strain>
    </source>
</reference>
<comment type="caution">
    <text evidence="1">The sequence shown here is derived from an EMBL/GenBank/DDBJ whole genome shotgun (WGS) entry which is preliminary data.</text>
</comment>
<organism evidence="1 2">
    <name type="scientific">Lysobacter dokdonensis DS-58</name>
    <dbReference type="NCBI Taxonomy" id="1300345"/>
    <lineage>
        <taxon>Bacteria</taxon>
        <taxon>Pseudomonadati</taxon>
        <taxon>Pseudomonadota</taxon>
        <taxon>Gammaproteobacteria</taxon>
        <taxon>Lysobacterales</taxon>
        <taxon>Lysobacteraceae</taxon>
        <taxon>Noviluteimonas</taxon>
    </lineage>
</organism>
<gene>
    <name evidence="1" type="ORF">LF41_921</name>
</gene>
<sequence length="113" mass="12798">MRLEANGKIVEERYDVSKKPYLWVETRCKLSKIDSERAVEASRQLLSTLPMTVDQGRAIAFDGPSKRLIVRQGDDVLTSSWYSSDDNSPSDEAQAFVRTWENVQALLMCAAKK</sequence>
<accession>A0A0A2X536</accession>
<dbReference type="Proteomes" id="UP000030518">
    <property type="component" value="Unassembled WGS sequence"/>
</dbReference>
<dbReference type="EMBL" id="JRKJ01000002">
    <property type="protein sequence ID" value="KGQ20384.1"/>
    <property type="molecule type" value="Genomic_DNA"/>
</dbReference>
<protein>
    <submittedName>
        <fullName evidence="1">Uncharacterized protein</fullName>
    </submittedName>
</protein>
<keyword evidence="2" id="KW-1185">Reference proteome</keyword>
<name>A0A0A2X536_9GAMM</name>
<dbReference type="AlphaFoldDB" id="A0A0A2X536"/>